<name>A0AAV5MEG9_9ROSI</name>
<evidence type="ECO:0000313" key="1">
    <source>
        <dbReference type="EMBL" id="GKV48306.1"/>
    </source>
</evidence>
<accession>A0AAV5MEG9</accession>
<dbReference type="EMBL" id="BPVZ01000252">
    <property type="protein sequence ID" value="GKV48306.1"/>
    <property type="molecule type" value="Genomic_DNA"/>
</dbReference>
<organism evidence="1 2">
    <name type="scientific">Rubroshorea leprosula</name>
    <dbReference type="NCBI Taxonomy" id="152421"/>
    <lineage>
        <taxon>Eukaryota</taxon>
        <taxon>Viridiplantae</taxon>
        <taxon>Streptophyta</taxon>
        <taxon>Embryophyta</taxon>
        <taxon>Tracheophyta</taxon>
        <taxon>Spermatophyta</taxon>
        <taxon>Magnoliopsida</taxon>
        <taxon>eudicotyledons</taxon>
        <taxon>Gunneridae</taxon>
        <taxon>Pentapetalae</taxon>
        <taxon>rosids</taxon>
        <taxon>malvids</taxon>
        <taxon>Malvales</taxon>
        <taxon>Dipterocarpaceae</taxon>
        <taxon>Rubroshorea</taxon>
    </lineage>
</organism>
<gene>
    <name evidence="1" type="ORF">SLEP1_g55130</name>
</gene>
<dbReference type="AlphaFoldDB" id="A0AAV5MEG9"/>
<protein>
    <submittedName>
        <fullName evidence="1">Uncharacterized protein</fullName>
    </submittedName>
</protein>
<evidence type="ECO:0000313" key="2">
    <source>
        <dbReference type="Proteomes" id="UP001054252"/>
    </source>
</evidence>
<dbReference type="Proteomes" id="UP001054252">
    <property type="component" value="Unassembled WGS sequence"/>
</dbReference>
<sequence>MSPDLSQIGISLPAFPPRLFQQHEFDSSMLSLVCA</sequence>
<reference evidence="1 2" key="1">
    <citation type="journal article" date="2021" name="Commun. Biol.">
        <title>The genome of Shorea leprosula (Dipterocarpaceae) highlights the ecological relevance of drought in aseasonal tropical rainforests.</title>
        <authorList>
            <person name="Ng K.K.S."/>
            <person name="Kobayashi M.J."/>
            <person name="Fawcett J.A."/>
            <person name="Hatakeyama M."/>
            <person name="Paape T."/>
            <person name="Ng C.H."/>
            <person name="Ang C.C."/>
            <person name="Tnah L.H."/>
            <person name="Lee C.T."/>
            <person name="Nishiyama T."/>
            <person name="Sese J."/>
            <person name="O'Brien M.J."/>
            <person name="Copetti D."/>
            <person name="Mohd Noor M.I."/>
            <person name="Ong R.C."/>
            <person name="Putra M."/>
            <person name="Sireger I.Z."/>
            <person name="Indrioko S."/>
            <person name="Kosugi Y."/>
            <person name="Izuno A."/>
            <person name="Isagi Y."/>
            <person name="Lee S.L."/>
            <person name="Shimizu K.K."/>
        </authorList>
    </citation>
    <scope>NUCLEOTIDE SEQUENCE [LARGE SCALE GENOMIC DNA]</scope>
    <source>
        <strain evidence="1">214</strain>
    </source>
</reference>
<comment type="caution">
    <text evidence="1">The sequence shown here is derived from an EMBL/GenBank/DDBJ whole genome shotgun (WGS) entry which is preliminary data.</text>
</comment>
<keyword evidence="2" id="KW-1185">Reference proteome</keyword>
<proteinExistence type="predicted"/>